<name>A0ABV2L478_9HYPH</name>
<gene>
    <name evidence="1" type="ORF">ABID43_001225</name>
</gene>
<dbReference type="RefSeq" id="WP_238276889.1">
    <property type="nucleotide sequence ID" value="NZ_BPQL01000019.1"/>
</dbReference>
<comment type="caution">
    <text evidence="1">The sequence shown here is derived from an EMBL/GenBank/DDBJ whole genome shotgun (WGS) entry which is preliminary data.</text>
</comment>
<sequence length="92" mass="10583">MMRRLLAPLSRWLDRRIDARIAAATKDLRSANDVLFGQLCELQRRTVVSREHTVPSDRTVYGLRDAPAVRREGEHHFGHAPAHHHAGTRWVI</sequence>
<dbReference type="EMBL" id="JBEPMM010000002">
    <property type="protein sequence ID" value="MET3691700.1"/>
    <property type="molecule type" value="Genomic_DNA"/>
</dbReference>
<dbReference type="Proteomes" id="UP001549145">
    <property type="component" value="Unassembled WGS sequence"/>
</dbReference>
<protein>
    <submittedName>
        <fullName evidence="1">Uncharacterized protein</fullName>
    </submittedName>
</protein>
<organism evidence="1 2">
    <name type="scientific">Methylobacterium goesingense</name>
    <dbReference type="NCBI Taxonomy" id="243690"/>
    <lineage>
        <taxon>Bacteria</taxon>
        <taxon>Pseudomonadati</taxon>
        <taxon>Pseudomonadota</taxon>
        <taxon>Alphaproteobacteria</taxon>
        <taxon>Hyphomicrobiales</taxon>
        <taxon>Methylobacteriaceae</taxon>
        <taxon>Methylobacterium</taxon>
    </lineage>
</organism>
<keyword evidence="2" id="KW-1185">Reference proteome</keyword>
<evidence type="ECO:0000313" key="1">
    <source>
        <dbReference type="EMBL" id="MET3691700.1"/>
    </source>
</evidence>
<reference evidence="1 2" key="1">
    <citation type="submission" date="2024-06" db="EMBL/GenBank/DDBJ databases">
        <title>Genomic Encyclopedia of Type Strains, Phase IV (KMG-IV): sequencing the most valuable type-strain genomes for metagenomic binning, comparative biology and taxonomic classification.</title>
        <authorList>
            <person name="Goeker M."/>
        </authorList>
    </citation>
    <scope>NUCLEOTIDE SEQUENCE [LARGE SCALE GENOMIC DNA]</scope>
    <source>
        <strain evidence="1 2">DSM 21331</strain>
    </source>
</reference>
<proteinExistence type="predicted"/>
<evidence type="ECO:0000313" key="2">
    <source>
        <dbReference type="Proteomes" id="UP001549145"/>
    </source>
</evidence>
<accession>A0ABV2L478</accession>